<keyword evidence="2" id="KW-1185">Reference proteome</keyword>
<organism evidence="1 2">
    <name type="scientific">Psilocybe cyanescens</name>
    <dbReference type="NCBI Taxonomy" id="93625"/>
    <lineage>
        <taxon>Eukaryota</taxon>
        <taxon>Fungi</taxon>
        <taxon>Dikarya</taxon>
        <taxon>Basidiomycota</taxon>
        <taxon>Agaricomycotina</taxon>
        <taxon>Agaricomycetes</taxon>
        <taxon>Agaricomycetidae</taxon>
        <taxon>Agaricales</taxon>
        <taxon>Agaricineae</taxon>
        <taxon>Strophariaceae</taxon>
        <taxon>Psilocybe</taxon>
    </lineage>
</organism>
<dbReference type="AlphaFoldDB" id="A0A409WK16"/>
<sequence length="221" mass="25495">RTHTVFTYQSKECQTASWKASHKTSCIIHPSLVSPTDPNKVISKADMLKPYTPEWMELQVDRELSRWLQIWRFCFQKFATFCLDLANHPPERVMTHCMKLVVQPRHFEDNPAKQYQIITASVVLFSDIIADNPRLDTPIDPTDFTRLRFVVIMQNNDGEDRRLRLLQWNDGNLDFYRNMDKSSSTSLGGPGSGWDSTLIDSVWSDDPQVLEEKLTGGKKST</sequence>
<feature type="non-terminal residue" evidence="1">
    <location>
        <position position="1"/>
    </location>
</feature>
<dbReference type="OrthoDB" id="9922773at2759"/>
<evidence type="ECO:0000313" key="2">
    <source>
        <dbReference type="Proteomes" id="UP000283269"/>
    </source>
</evidence>
<evidence type="ECO:0000313" key="1">
    <source>
        <dbReference type="EMBL" id="PPQ78858.1"/>
    </source>
</evidence>
<gene>
    <name evidence="1" type="ORF">CVT25_002426</name>
</gene>
<dbReference type="Proteomes" id="UP000283269">
    <property type="component" value="Unassembled WGS sequence"/>
</dbReference>
<reference evidence="1 2" key="1">
    <citation type="journal article" date="2018" name="Evol. Lett.">
        <title>Horizontal gene cluster transfer increased hallucinogenic mushroom diversity.</title>
        <authorList>
            <person name="Reynolds H.T."/>
            <person name="Vijayakumar V."/>
            <person name="Gluck-Thaler E."/>
            <person name="Korotkin H.B."/>
            <person name="Matheny P.B."/>
            <person name="Slot J.C."/>
        </authorList>
    </citation>
    <scope>NUCLEOTIDE SEQUENCE [LARGE SCALE GENOMIC DNA]</scope>
    <source>
        <strain evidence="1 2">2631</strain>
    </source>
</reference>
<comment type="caution">
    <text evidence="1">The sequence shown here is derived from an EMBL/GenBank/DDBJ whole genome shotgun (WGS) entry which is preliminary data.</text>
</comment>
<proteinExistence type="predicted"/>
<protein>
    <submittedName>
        <fullName evidence="1">Uncharacterized protein</fullName>
    </submittedName>
</protein>
<dbReference type="EMBL" id="NHYD01003403">
    <property type="protein sequence ID" value="PPQ78858.1"/>
    <property type="molecule type" value="Genomic_DNA"/>
</dbReference>
<dbReference type="InParanoid" id="A0A409WK16"/>
<accession>A0A409WK16</accession>
<name>A0A409WK16_PSICY</name>